<reference evidence="8 9" key="1">
    <citation type="submission" date="2019-02" db="EMBL/GenBank/DDBJ databases">
        <title>Deep-cultivation of Planctomycetes and their phenomic and genomic characterization uncovers novel biology.</title>
        <authorList>
            <person name="Wiegand S."/>
            <person name="Jogler M."/>
            <person name="Boedeker C."/>
            <person name="Pinto D."/>
            <person name="Vollmers J."/>
            <person name="Rivas-Marin E."/>
            <person name="Kohn T."/>
            <person name="Peeters S.H."/>
            <person name="Heuer A."/>
            <person name="Rast P."/>
            <person name="Oberbeckmann S."/>
            <person name="Bunk B."/>
            <person name="Jeske O."/>
            <person name="Meyerdierks A."/>
            <person name="Storesund J.E."/>
            <person name="Kallscheuer N."/>
            <person name="Luecker S."/>
            <person name="Lage O.M."/>
            <person name="Pohl T."/>
            <person name="Merkel B.J."/>
            <person name="Hornburger P."/>
            <person name="Mueller R.-W."/>
            <person name="Bruemmer F."/>
            <person name="Labrenz M."/>
            <person name="Spormann A.M."/>
            <person name="Op den Camp H."/>
            <person name="Overmann J."/>
            <person name="Amann R."/>
            <person name="Jetten M.S.M."/>
            <person name="Mascher T."/>
            <person name="Medema M.H."/>
            <person name="Devos D.P."/>
            <person name="Kaster A.-K."/>
            <person name="Ovreas L."/>
            <person name="Rohde M."/>
            <person name="Galperin M.Y."/>
            <person name="Jogler C."/>
        </authorList>
    </citation>
    <scope>NUCLEOTIDE SEQUENCE [LARGE SCALE GENOMIC DNA]</scope>
    <source>
        <strain evidence="8 9">Q31a</strain>
    </source>
</reference>
<keyword evidence="9" id="KW-1185">Reference proteome</keyword>
<proteinExistence type="predicted"/>
<dbReference type="InterPro" id="IPR050545">
    <property type="entry name" value="Mycobact_MmpL"/>
</dbReference>
<feature type="transmembrane region" description="Helical" evidence="6">
    <location>
        <begin position="220"/>
        <end position="241"/>
    </location>
</feature>
<organism evidence="8 9">
    <name type="scientific">Aureliella helgolandensis</name>
    <dbReference type="NCBI Taxonomy" id="2527968"/>
    <lineage>
        <taxon>Bacteria</taxon>
        <taxon>Pseudomonadati</taxon>
        <taxon>Planctomycetota</taxon>
        <taxon>Planctomycetia</taxon>
        <taxon>Pirellulales</taxon>
        <taxon>Pirellulaceae</taxon>
        <taxon>Aureliella</taxon>
    </lineage>
</organism>
<dbReference type="PANTHER" id="PTHR33406">
    <property type="entry name" value="MEMBRANE PROTEIN MJ1562-RELATED"/>
    <property type="match status" value="1"/>
</dbReference>
<dbReference type="AlphaFoldDB" id="A0A518G5Z6"/>
<keyword evidence="4 6" id="KW-1133">Transmembrane helix</keyword>
<dbReference type="EMBL" id="CP036298">
    <property type="protein sequence ID" value="QDV24008.1"/>
    <property type="molecule type" value="Genomic_DNA"/>
</dbReference>
<sequence length="800" mass="87126">MDSSRIYKVSNVALALILCLLPILGYWAIHVRYGTALVEEWLPENDQVVASYHRFVEHFGHDQFLLISWPDCDLEDARLPIFAEQLSALRQQHPEYRILTVNHSLQAVEQLTNSPLNFTEPEAIERLQGIALGKNLTCFVTLQLGFAPGEMRTQLLAAIAAIAVAEFNFSPEELILAGEPLQVSIIDRASRETMQYYVWPSSLLALLVAWRCLRSVRLTLLVFAFAGIGQLLGLALISVWLGEMSAVLVVLPTLVFMLTLSAAVHLTHYFMDAGGEQSHTSGADALRIGAMPCVLATLTTLFGFGSLVVSQLAPVWQFGLLAAIGLGCSTTVLLFAFPAGSSLSAWAYRSLGRLHAGSGSGISAKAESAPASHNRLHEGLPPQPPPLRPMDARFSTFIFQSTQRYSTPISLVGIGLLVIALLGIPRLRTSTEFTDMFPANSRAVKSLRWVEENIGPINVLEFLLDFPGTAAVDLPDQVQLLANLHTALQQSPHVDSVWSTATFLPLAMLKQGAEPFDLEAKGIRSTIRRAVLRKKLEEMLPVLQAAQLVHQSDAGQTWRLSIRVRDMNGENFNAIRKEMVERGLAILLAGEPPAVVPTVDAAEINSWELPACDLTVTGLRTVVERAHHALLSDLGISFMTAFVLITPVMMLIVRGVLAGCLLMIPNILPVAMVFGGMGWWGVQLDVASILTASVALGIAVDDTLHFISWYVRGRRAGKEPSAAVQVAISACWRPMLHTTLICTGAMLPFFFSDFLPTSKFALLMILILSGAILGDLILLPALLQGPLGKWIGKKREIASG</sequence>
<feature type="transmembrane region" description="Helical" evidence="6">
    <location>
        <begin position="405"/>
        <end position="424"/>
    </location>
</feature>
<evidence type="ECO:0000259" key="7">
    <source>
        <dbReference type="Pfam" id="PF03176"/>
    </source>
</evidence>
<evidence type="ECO:0000256" key="5">
    <source>
        <dbReference type="ARBA" id="ARBA00023136"/>
    </source>
</evidence>
<evidence type="ECO:0000313" key="9">
    <source>
        <dbReference type="Proteomes" id="UP000318017"/>
    </source>
</evidence>
<evidence type="ECO:0000256" key="6">
    <source>
        <dbReference type="SAM" id="Phobius"/>
    </source>
</evidence>
<dbReference type="KEGG" id="ahel:Q31a_23210"/>
<dbReference type="Gene3D" id="1.20.1640.10">
    <property type="entry name" value="Multidrug efflux transporter AcrB transmembrane domain"/>
    <property type="match status" value="2"/>
</dbReference>
<dbReference type="SUPFAM" id="SSF82866">
    <property type="entry name" value="Multidrug efflux transporter AcrB transmembrane domain"/>
    <property type="match status" value="2"/>
</dbReference>
<keyword evidence="5 6" id="KW-0472">Membrane</keyword>
<feature type="domain" description="Membrane transport protein MMPL" evidence="7">
    <location>
        <begin position="608"/>
        <end position="795"/>
    </location>
</feature>
<evidence type="ECO:0000256" key="1">
    <source>
        <dbReference type="ARBA" id="ARBA00004651"/>
    </source>
</evidence>
<feature type="domain" description="Membrane transport protein MMPL" evidence="7">
    <location>
        <begin position="154"/>
        <end position="339"/>
    </location>
</feature>
<name>A0A518G5Z6_9BACT</name>
<feature type="transmembrane region" description="Helical" evidence="6">
    <location>
        <begin position="686"/>
        <end position="711"/>
    </location>
</feature>
<feature type="transmembrane region" description="Helical" evidence="6">
    <location>
        <begin position="660"/>
        <end position="680"/>
    </location>
</feature>
<evidence type="ECO:0000256" key="3">
    <source>
        <dbReference type="ARBA" id="ARBA00022692"/>
    </source>
</evidence>
<protein>
    <submittedName>
        <fullName evidence="8">MMPL family protein</fullName>
    </submittedName>
</protein>
<feature type="transmembrane region" description="Helical" evidence="6">
    <location>
        <begin position="12"/>
        <end position="29"/>
    </location>
</feature>
<dbReference type="GO" id="GO:0005886">
    <property type="term" value="C:plasma membrane"/>
    <property type="evidence" value="ECO:0007669"/>
    <property type="project" value="UniProtKB-SubCell"/>
</dbReference>
<feature type="transmembrane region" description="Helical" evidence="6">
    <location>
        <begin position="288"/>
        <end position="309"/>
    </location>
</feature>
<accession>A0A518G5Z6</accession>
<dbReference type="Proteomes" id="UP000318017">
    <property type="component" value="Chromosome"/>
</dbReference>
<dbReference type="Pfam" id="PF03176">
    <property type="entry name" value="MMPL"/>
    <property type="match status" value="2"/>
</dbReference>
<feature type="transmembrane region" description="Helical" evidence="6">
    <location>
        <begin position="732"/>
        <end position="751"/>
    </location>
</feature>
<comment type="subcellular location">
    <subcellularLocation>
        <location evidence="1">Cell membrane</location>
        <topology evidence="1">Multi-pass membrane protein</topology>
    </subcellularLocation>
</comment>
<dbReference type="InterPro" id="IPR004869">
    <property type="entry name" value="MMPL_dom"/>
</dbReference>
<feature type="transmembrane region" description="Helical" evidence="6">
    <location>
        <begin position="315"/>
        <end position="337"/>
    </location>
</feature>
<gene>
    <name evidence="8" type="ORF">Q31a_23210</name>
</gene>
<evidence type="ECO:0000256" key="2">
    <source>
        <dbReference type="ARBA" id="ARBA00022475"/>
    </source>
</evidence>
<keyword evidence="2" id="KW-1003">Cell membrane</keyword>
<feature type="transmembrane region" description="Helical" evidence="6">
    <location>
        <begin position="247"/>
        <end position="267"/>
    </location>
</feature>
<dbReference type="RefSeq" id="WP_145077351.1">
    <property type="nucleotide sequence ID" value="NZ_CP036298.1"/>
</dbReference>
<dbReference type="OrthoDB" id="2112773at2"/>
<evidence type="ECO:0000256" key="4">
    <source>
        <dbReference type="ARBA" id="ARBA00022989"/>
    </source>
</evidence>
<evidence type="ECO:0000313" key="8">
    <source>
        <dbReference type="EMBL" id="QDV24008.1"/>
    </source>
</evidence>
<keyword evidence="3 6" id="KW-0812">Transmembrane</keyword>
<dbReference type="PANTHER" id="PTHR33406:SF12">
    <property type="entry name" value="BLR2997 PROTEIN"/>
    <property type="match status" value="1"/>
</dbReference>
<feature type="transmembrane region" description="Helical" evidence="6">
    <location>
        <begin position="763"/>
        <end position="783"/>
    </location>
</feature>